<proteinExistence type="inferred from homology"/>
<name>A0A8S1IYQ8_9CHLO</name>
<evidence type="ECO:0000313" key="10">
    <source>
        <dbReference type="EMBL" id="CAD7698933.1"/>
    </source>
</evidence>
<keyword evidence="2 8" id="KW-0805">Transcription regulation</keyword>
<organism evidence="10 11">
    <name type="scientific">Ostreobium quekettii</name>
    <dbReference type="NCBI Taxonomy" id="121088"/>
    <lineage>
        <taxon>Eukaryota</taxon>
        <taxon>Viridiplantae</taxon>
        <taxon>Chlorophyta</taxon>
        <taxon>core chlorophytes</taxon>
        <taxon>Ulvophyceae</taxon>
        <taxon>TCBD clade</taxon>
        <taxon>Bryopsidales</taxon>
        <taxon>Ostreobineae</taxon>
        <taxon>Ostreobiaceae</taxon>
        <taxon>Ostreobium</taxon>
    </lineage>
</organism>
<dbReference type="GO" id="GO:0003700">
    <property type="term" value="F:DNA-binding transcription factor activity"/>
    <property type="evidence" value="ECO:0007669"/>
    <property type="project" value="UniProtKB-UniRule"/>
</dbReference>
<gene>
    <name evidence="10" type="ORF">OSTQU699_LOCUS4292</name>
</gene>
<comment type="function">
    <text evidence="8">Component of the sequence-specific heterotrimeric transcription factor (NF-Y) which specifically recognizes a 5'-CCAAT-3' box motif found in the promoters of its target genes.</text>
</comment>
<dbReference type="PROSITE" id="PS00686">
    <property type="entry name" value="NFYA_HAP2_1"/>
    <property type="match status" value="1"/>
</dbReference>
<sequence>MDAGASRGAAIQSKAAAADLGMLESPVAPGGGPCGRSPPCAVGTPARSTGAGPVAAAWAPLGPPGPPAGGYLPGGPLAGCGSIGRPAVREGPGPCLAPRQPASAGPVDMGQALRSLPAAADGAKQFLGQGEVPNFEALYRIYYAQQAAGGSYGQAPQPRVALGGSKDELVYVNAKQYRCILRRRQQRAKAEQENRLLKARKPYLHESRHNHATRRVRGAGGRFLNAEEARRVLEERKASEGAKPPPGRPEDDSGSRETDETEDEPPAADRGPRPREGAGRRRRDGSADSEASSLPELDSEAPAGRCGREKGPTGDSGEEGGGKEDPSEKKTGNDATETGRVCGDGSGGSDGERAAKRRRVEGGTHGPP</sequence>
<evidence type="ECO:0000313" key="11">
    <source>
        <dbReference type="Proteomes" id="UP000708148"/>
    </source>
</evidence>
<keyword evidence="4" id="KW-0010">Activator</keyword>
<comment type="subunit">
    <text evidence="7">Heterotrimeric transcription factor composed of three components, NF-YA, NF-YB and NF-YC. NF-YB and NF-YC must interact and dimerize for NF-YA association and DNA binding.</text>
</comment>
<dbReference type="AlphaFoldDB" id="A0A8S1IYQ8"/>
<dbReference type="PROSITE" id="PS51152">
    <property type="entry name" value="NFYA_HAP2_2"/>
    <property type="match status" value="1"/>
</dbReference>
<protein>
    <recommendedName>
        <fullName evidence="8">Nuclear transcription factor Y subunit</fullName>
    </recommendedName>
</protein>
<dbReference type="Proteomes" id="UP000708148">
    <property type="component" value="Unassembled WGS sequence"/>
</dbReference>
<dbReference type="GO" id="GO:0003677">
    <property type="term" value="F:DNA binding"/>
    <property type="evidence" value="ECO:0007669"/>
    <property type="project" value="UniProtKB-KW"/>
</dbReference>
<evidence type="ECO:0000256" key="8">
    <source>
        <dbReference type="RuleBase" id="RU367155"/>
    </source>
</evidence>
<dbReference type="GO" id="GO:0016602">
    <property type="term" value="C:CCAAT-binding factor complex"/>
    <property type="evidence" value="ECO:0007669"/>
    <property type="project" value="InterPro"/>
</dbReference>
<feature type="compositionally biased region" description="Basic and acidic residues" evidence="9">
    <location>
        <begin position="225"/>
        <end position="240"/>
    </location>
</feature>
<keyword evidence="6 8" id="KW-0539">Nucleus</keyword>
<dbReference type="PRINTS" id="PR00616">
    <property type="entry name" value="CCAATSUBUNTB"/>
</dbReference>
<feature type="compositionally biased region" description="Basic and acidic residues" evidence="9">
    <location>
        <begin position="248"/>
        <end position="258"/>
    </location>
</feature>
<dbReference type="InterPro" id="IPR001289">
    <property type="entry name" value="NFYA"/>
</dbReference>
<evidence type="ECO:0000256" key="5">
    <source>
        <dbReference type="ARBA" id="ARBA00023163"/>
    </source>
</evidence>
<feature type="compositionally biased region" description="Basic and acidic residues" evidence="9">
    <location>
        <begin position="320"/>
        <end position="332"/>
    </location>
</feature>
<feature type="region of interest" description="Disordered" evidence="9">
    <location>
        <begin position="196"/>
        <end position="368"/>
    </location>
</feature>
<feature type="region of interest" description="Disordered" evidence="9">
    <location>
        <begin position="23"/>
        <end position="47"/>
    </location>
</feature>
<evidence type="ECO:0000256" key="7">
    <source>
        <dbReference type="ARBA" id="ARBA00025911"/>
    </source>
</evidence>
<dbReference type="EMBL" id="CAJHUC010000923">
    <property type="protein sequence ID" value="CAD7698933.1"/>
    <property type="molecule type" value="Genomic_DNA"/>
</dbReference>
<comment type="subcellular location">
    <subcellularLocation>
        <location evidence="1 8">Nucleus</location>
    </subcellularLocation>
</comment>
<accession>A0A8S1IYQ8</accession>
<evidence type="ECO:0000256" key="2">
    <source>
        <dbReference type="ARBA" id="ARBA00023015"/>
    </source>
</evidence>
<dbReference type="PANTHER" id="PTHR12632">
    <property type="entry name" value="TRANSCRIPTION FACTOR NF-Y ALPHA-RELATED"/>
    <property type="match status" value="1"/>
</dbReference>
<dbReference type="Pfam" id="PF02045">
    <property type="entry name" value="CBFB_NFYA"/>
    <property type="match status" value="1"/>
</dbReference>
<dbReference type="InterPro" id="IPR018362">
    <property type="entry name" value="CCAAT-binding_factor_CS"/>
</dbReference>
<evidence type="ECO:0000256" key="4">
    <source>
        <dbReference type="ARBA" id="ARBA00023159"/>
    </source>
</evidence>
<comment type="caution">
    <text evidence="10">The sequence shown here is derived from an EMBL/GenBank/DDBJ whole genome shotgun (WGS) entry which is preliminary data.</text>
</comment>
<dbReference type="SMART" id="SM00521">
    <property type="entry name" value="CBF"/>
    <property type="match status" value="1"/>
</dbReference>
<evidence type="ECO:0000256" key="9">
    <source>
        <dbReference type="SAM" id="MobiDB-lite"/>
    </source>
</evidence>
<evidence type="ECO:0000256" key="3">
    <source>
        <dbReference type="ARBA" id="ARBA00023125"/>
    </source>
</evidence>
<comment type="similarity">
    <text evidence="8">Belongs to the NFYA/HAP2 subunit family.</text>
</comment>
<evidence type="ECO:0000256" key="1">
    <source>
        <dbReference type="ARBA" id="ARBA00004123"/>
    </source>
</evidence>
<reference evidence="10" key="1">
    <citation type="submission" date="2020-12" db="EMBL/GenBank/DDBJ databases">
        <authorList>
            <person name="Iha C."/>
        </authorList>
    </citation>
    <scope>NUCLEOTIDE SEQUENCE</scope>
</reference>
<keyword evidence="5 8" id="KW-0804">Transcription</keyword>
<keyword evidence="3 8" id="KW-0238">DNA-binding</keyword>
<dbReference type="OrthoDB" id="1097733at2759"/>
<dbReference type="Gene3D" id="6.10.250.2430">
    <property type="match status" value="1"/>
</dbReference>
<feature type="compositionally biased region" description="Basic and acidic residues" evidence="9">
    <location>
        <begin position="270"/>
        <end position="279"/>
    </location>
</feature>
<evidence type="ECO:0000256" key="6">
    <source>
        <dbReference type="ARBA" id="ARBA00023242"/>
    </source>
</evidence>
<keyword evidence="11" id="KW-1185">Reference proteome</keyword>